<evidence type="ECO:0000256" key="7">
    <source>
        <dbReference type="RuleBase" id="RU362048"/>
    </source>
</evidence>
<accession>Q5UEW8</accession>
<evidence type="ECO:0000256" key="1">
    <source>
        <dbReference type="ARBA" id="ARBA00004651"/>
    </source>
</evidence>
<feature type="transmembrane region" description="Helical" evidence="7">
    <location>
        <begin position="145"/>
        <end position="168"/>
    </location>
</feature>
<gene>
    <name evidence="8" type="ORF">Red2C11_69</name>
</gene>
<proteinExistence type="inferred from homology"/>
<feature type="transmembrane region" description="Helical" evidence="7">
    <location>
        <begin position="6"/>
        <end position="28"/>
    </location>
</feature>
<evidence type="ECO:0000256" key="6">
    <source>
        <dbReference type="ARBA" id="ARBA00023136"/>
    </source>
</evidence>
<feature type="transmembrane region" description="Helical" evidence="7">
    <location>
        <begin position="40"/>
        <end position="59"/>
    </location>
</feature>
<evidence type="ECO:0000313" key="8">
    <source>
        <dbReference type="EMBL" id="AAV31653.1"/>
    </source>
</evidence>
<keyword evidence="3" id="KW-1003">Cell membrane</keyword>
<comment type="subcellular location">
    <subcellularLocation>
        <location evidence="1 7">Cell membrane</location>
        <topology evidence="1 7">Multi-pass membrane protein</topology>
    </subcellularLocation>
</comment>
<feature type="transmembrane region" description="Helical" evidence="7">
    <location>
        <begin position="119"/>
        <end position="139"/>
    </location>
</feature>
<feature type="transmembrane region" description="Helical" evidence="7">
    <location>
        <begin position="180"/>
        <end position="198"/>
    </location>
</feature>
<evidence type="ECO:0000256" key="4">
    <source>
        <dbReference type="ARBA" id="ARBA00022692"/>
    </source>
</evidence>
<feature type="transmembrane region" description="Helical" evidence="7">
    <location>
        <begin position="71"/>
        <end position="89"/>
    </location>
</feature>
<dbReference type="NCBIfam" id="TIGR00427">
    <property type="entry name" value="NAAT family transporter"/>
    <property type="match status" value="1"/>
</dbReference>
<dbReference type="PANTHER" id="PTHR33508:SF1">
    <property type="entry name" value="UPF0056 MEMBRANE PROTEIN YHCE"/>
    <property type="match status" value="1"/>
</dbReference>
<comment type="similarity">
    <text evidence="2 7">Belongs to the UPF0056 (MarC) family.</text>
</comment>
<keyword evidence="6 7" id="KW-0472">Membrane</keyword>
<name>Q5UEW8_9PROT</name>
<dbReference type="InterPro" id="IPR002771">
    <property type="entry name" value="Multi_antbiot-R_MarC"/>
</dbReference>
<dbReference type="AlphaFoldDB" id="Q5UEW8"/>
<dbReference type="GO" id="GO:0005886">
    <property type="term" value="C:plasma membrane"/>
    <property type="evidence" value="ECO:0007669"/>
    <property type="project" value="UniProtKB-SubCell"/>
</dbReference>
<dbReference type="EMBL" id="AY744399">
    <property type="protein sequence ID" value="AAV31653.1"/>
    <property type="molecule type" value="Genomic_DNA"/>
</dbReference>
<evidence type="ECO:0000256" key="2">
    <source>
        <dbReference type="ARBA" id="ARBA00009784"/>
    </source>
</evidence>
<dbReference type="Pfam" id="PF01914">
    <property type="entry name" value="MarC"/>
    <property type="match status" value="1"/>
</dbReference>
<dbReference type="PANTHER" id="PTHR33508">
    <property type="entry name" value="UPF0056 MEMBRANE PROTEIN YHCE"/>
    <property type="match status" value="1"/>
</dbReference>
<organism evidence="8">
    <name type="scientific">uncultured alpha proteobacterium EBAC2C11</name>
    <dbReference type="NCBI Taxonomy" id="295349"/>
    <lineage>
        <taxon>Bacteria</taxon>
        <taxon>Pseudomonadati</taxon>
        <taxon>Pseudomonadota</taxon>
        <taxon>Alphaproteobacteria</taxon>
        <taxon>Candidatus Puniceispirillales</taxon>
        <taxon>environmental samples</taxon>
    </lineage>
</organism>
<protein>
    <recommendedName>
        <fullName evidence="7">UPF0056 membrane protein</fullName>
    </recommendedName>
</protein>
<keyword evidence="4 7" id="KW-0812">Transmembrane</keyword>
<keyword evidence="5 7" id="KW-1133">Transmembrane helix</keyword>
<reference evidence="8" key="1">
    <citation type="submission" date="2004-09" db="EMBL/GenBank/DDBJ databases">
        <title>SAR116.</title>
        <authorList>
            <person name="Sabehi G."/>
            <person name="Beja O."/>
        </authorList>
    </citation>
    <scope>NUCLEOTIDE SEQUENCE</scope>
</reference>
<evidence type="ECO:0000256" key="5">
    <source>
        <dbReference type="ARBA" id="ARBA00022989"/>
    </source>
</evidence>
<evidence type="ECO:0000256" key="3">
    <source>
        <dbReference type="ARBA" id="ARBA00022475"/>
    </source>
</evidence>
<sequence>MVTELVSLALIYFAVIDPIGTIPIFLSITERFDYKQKQRVALRGCAIAFFVLVFFGFFGDLILSHLKISSATFNIAGGAILFLISMEMVNGRRQARKSQAVEKNRVSAEELIRISSSPLGVPLLAGPGAITSIMVFGDFTSLDKLVINLSSIFIALAASALLLYLAAWGSKFINLTISTVMSRLVGILLAAIAIQIILNGLNKLGIISI</sequence>